<evidence type="ECO:0000313" key="2">
    <source>
        <dbReference type="Proteomes" id="UP000316270"/>
    </source>
</evidence>
<proteinExistence type="predicted"/>
<sequence length="239" mass="26533">MPKAKKAPTAKDASWNASIMGKKGSAYTIEDCQRILQEKHVLFKKADDKGALVKKLYDCAKKHGLKKQDRVDILMQPLHRQHIRWQVLDSDGEFAAHAYPTGFAQKISGAIEQALAKDEARRLGHNSMECRECKVRVSELNFPSSMGQCCKQASVYCRNCIEHHIRQEVELVVSQHGSVKDINCLMCHKPHSADDVQLLASGSTWKSYLEAAKAESIEQAAPFTPFHGSASVSTTGTII</sequence>
<name>A0A517L484_9PEZI</name>
<reference evidence="1 2" key="1">
    <citation type="submission" date="2019-07" db="EMBL/GenBank/DDBJ databases">
        <title>Finished genome of Venturia effusa.</title>
        <authorList>
            <person name="Young C.A."/>
            <person name="Cox M.P."/>
            <person name="Ganley A.R.D."/>
            <person name="David W.J."/>
        </authorList>
    </citation>
    <scope>NUCLEOTIDE SEQUENCE [LARGE SCALE GENOMIC DNA]</scope>
    <source>
        <strain evidence="2">albino</strain>
    </source>
</reference>
<organism evidence="1 2">
    <name type="scientific">Venturia effusa</name>
    <dbReference type="NCBI Taxonomy" id="50376"/>
    <lineage>
        <taxon>Eukaryota</taxon>
        <taxon>Fungi</taxon>
        <taxon>Dikarya</taxon>
        <taxon>Ascomycota</taxon>
        <taxon>Pezizomycotina</taxon>
        <taxon>Dothideomycetes</taxon>
        <taxon>Pleosporomycetidae</taxon>
        <taxon>Venturiales</taxon>
        <taxon>Venturiaceae</taxon>
        <taxon>Venturia</taxon>
    </lineage>
</organism>
<dbReference type="AlphaFoldDB" id="A0A517L484"/>
<accession>A0A517L484</accession>
<keyword evidence="2" id="KW-1185">Reference proteome</keyword>
<protein>
    <submittedName>
        <fullName evidence="1">Uncharacterized protein</fullName>
    </submittedName>
</protein>
<dbReference type="Proteomes" id="UP000316270">
    <property type="component" value="Chromosome 4"/>
</dbReference>
<dbReference type="EMBL" id="CP042188">
    <property type="protein sequence ID" value="QDS70452.1"/>
    <property type="molecule type" value="Genomic_DNA"/>
</dbReference>
<dbReference type="OrthoDB" id="3912413at2759"/>
<evidence type="ECO:0000313" key="1">
    <source>
        <dbReference type="EMBL" id="QDS70452.1"/>
    </source>
</evidence>
<gene>
    <name evidence="1" type="ORF">FKW77_009888</name>
</gene>